<dbReference type="Gene3D" id="3.30.1300.90">
    <property type="entry name" value="PilM protein, N-terminal domain"/>
    <property type="match status" value="1"/>
</dbReference>
<proteinExistence type="predicted"/>
<keyword evidence="2" id="KW-1185">Reference proteome</keyword>
<dbReference type="OrthoDB" id="8718861at2"/>
<protein>
    <submittedName>
        <fullName evidence="1">Pilus assembly protein PilM</fullName>
    </submittedName>
</protein>
<dbReference type="AlphaFoldDB" id="A0A2S2DFB4"/>
<organism evidence="1 2">
    <name type="scientific">Massilia oculi</name>
    <dbReference type="NCBI Taxonomy" id="945844"/>
    <lineage>
        <taxon>Bacteria</taxon>
        <taxon>Pseudomonadati</taxon>
        <taxon>Pseudomonadota</taxon>
        <taxon>Betaproteobacteria</taxon>
        <taxon>Burkholderiales</taxon>
        <taxon>Oxalobacteraceae</taxon>
        <taxon>Telluria group</taxon>
        <taxon>Massilia</taxon>
    </lineage>
</organism>
<dbReference type="InterPro" id="IPR041883">
    <property type="entry name" value="PilM_N-ter"/>
</dbReference>
<evidence type="ECO:0000313" key="1">
    <source>
        <dbReference type="EMBL" id="AWL03556.1"/>
    </source>
</evidence>
<gene>
    <name evidence="1" type="ORF">DIR46_03235</name>
</gene>
<dbReference type="EMBL" id="CP029343">
    <property type="protein sequence ID" value="AWL03556.1"/>
    <property type="molecule type" value="Genomic_DNA"/>
</dbReference>
<dbReference type="KEGG" id="mtim:DIR46_03235"/>
<name>A0A2S2DFB4_9BURK</name>
<dbReference type="RefSeq" id="WP_109343959.1">
    <property type="nucleotide sequence ID" value="NZ_CP029343.1"/>
</dbReference>
<dbReference type="InterPro" id="IPR009987">
    <property type="entry name" value="IM_PilM"/>
</dbReference>
<accession>A0A2S2DFB4</accession>
<reference evidence="1 2" key="1">
    <citation type="submission" date="2018-05" db="EMBL/GenBank/DDBJ databases">
        <title>Complete genome sequence of Massilia oculi sp. nov. CCUG 43427T (=DSM 26321T), the type strain of M. oculi, and comparison with genome sequences of other Massilia strains.</title>
        <authorList>
            <person name="Zhu B."/>
        </authorList>
    </citation>
    <scope>NUCLEOTIDE SEQUENCE [LARGE SCALE GENOMIC DNA]</scope>
    <source>
        <strain evidence="1 2">CCUG 43427</strain>
    </source>
</reference>
<sequence>MWTGWVTLALAGSCGLYAMQEHNDDQTLALAGNGAALASSMAVYRDAVVRYAHEHPAFAGTVPKAQLSLPTWYADPDPGLWSNHVDAGGVIAVYATRLPAVDIAADLAQLAHGSELAGRANPGAGRIDPAAHAGAAVALPAIPNGALKAGAPVWLAHRY</sequence>
<dbReference type="Pfam" id="PF07419">
    <property type="entry name" value="PilM"/>
    <property type="match status" value="1"/>
</dbReference>
<dbReference type="Proteomes" id="UP000245820">
    <property type="component" value="Chromosome"/>
</dbReference>
<evidence type="ECO:0000313" key="2">
    <source>
        <dbReference type="Proteomes" id="UP000245820"/>
    </source>
</evidence>